<gene>
    <name evidence="2" type="ORF">Tco_1028820</name>
</gene>
<comment type="caution">
    <text evidence="2">The sequence shown here is derived from an EMBL/GenBank/DDBJ whole genome shotgun (WGS) entry which is preliminary data.</text>
</comment>
<dbReference type="EMBL" id="BQNB010017996">
    <property type="protein sequence ID" value="GJT69534.1"/>
    <property type="molecule type" value="Genomic_DNA"/>
</dbReference>
<evidence type="ECO:0000256" key="1">
    <source>
        <dbReference type="SAM" id="SignalP"/>
    </source>
</evidence>
<feature type="chain" id="PRO_5046456265" evidence="1">
    <location>
        <begin position="24"/>
        <end position="143"/>
    </location>
</feature>
<dbReference type="Proteomes" id="UP001151760">
    <property type="component" value="Unassembled WGS sequence"/>
</dbReference>
<organism evidence="2 3">
    <name type="scientific">Tanacetum coccineum</name>
    <dbReference type="NCBI Taxonomy" id="301880"/>
    <lineage>
        <taxon>Eukaryota</taxon>
        <taxon>Viridiplantae</taxon>
        <taxon>Streptophyta</taxon>
        <taxon>Embryophyta</taxon>
        <taxon>Tracheophyta</taxon>
        <taxon>Spermatophyta</taxon>
        <taxon>Magnoliopsida</taxon>
        <taxon>eudicotyledons</taxon>
        <taxon>Gunneridae</taxon>
        <taxon>Pentapetalae</taxon>
        <taxon>asterids</taxon>
        <taxon>campanulids</taxon>
        <taxon>Asterales</taxon>
        <taxon>Asteraceae</taxon>
        <taxon>Asteroideae</taxon>
        <taxon>Anthemideae</taxon>
        <taxon>Anthemidinae</taxon>
        <taxon>Tanacetum</taxon>
    </lineage>
</organism>
<evidence type="ECO:0000313" key="2">
    <source>
        <dbReference type="EMBL" id="GJT69534.1"/>
    </source>
</evidence>
<accession>A0ABQ5G1Q0</accession>
<feature type="signal peptide" evidence="1">
    <location>
        <begin position="1"/>
        <end position="23"/>
    </location>
</feature>
<keyword evidence="1" id="KW-0732">Signal</keyword>
<reference evidence="2" key="1">
    <citation type="journal article" date="2022" name="Int. J. Mol. Sci.">
        <title>Draft Genome of Tanacetum Coccineum: Genomic Comparison of Closely Related Tanacetum-Family Plants.</title>
        <authorList>
            <person name="Yamashiro T."/>
            <person name="Shiraishi A."/>
            <person name="Nakayama K."/>
            <person name="Satake H."/>
        </authorList>
    </citation>
    <scope>NUCLEOTIDE SEQUENCE</scope>
</reference>
<name>A0ABQ5G1Q0_9ASTR</name>
<sequence>MAIFLPDTIRLFQILLRLSLLSGITDFLLLEEADTFLALADDPTSPKVDEAYYDPEGDILLLESLLNSLKNLDADDLTQSRISLGSPVPLCTQRKEKDPVDDTEKRIGANKTCNRMESMHRLSQIERSHKKRPFPFAVHGSKA</sequence>
<keyword evidence="3" id="KW-1185">Reference proteome</keyword>
<protein>
    <submittedName>
        <fullName evidence="2">Uncharacterized protein</fullName>
    </submittedName>
</protein>
<evidence type="ECO:0000313" key="3">
    <source>
        <dbReference type="Proteomes" id="UP001151760"/>
    </source>
</evidence>
<proteinExistence type="predicted"/>
<reference evidence="2" key="2">
    <citation type="submission" date="2022-01" db="EMBL/GenBank/DDBJ databases">
        <authorList>
            <person name="Yamashiro T."/>
            <person name="Shiraishi A."/>
            <person name="Satake H."/>
            <person name="Nakayama K."/>
        </authorList>
    </citation>
    <scope>NUCLEOTIDE SEQUENCE</scope>
</reference>